<dbReference type="CDD" id="cd00077">
    <property type="entry name" value="HDc"/>
    <property type="match status" value="2"/>
</dbReference>
<dbReference type="KEGG" id="acom:CEW83_01240"/>
<proteinExistence type="predicted"/>
<dbReference type="GO" id="GO:0008081">
    <property type="term" value="F:phosphoric diester hydrolase activity"/>
    <property type="evidence" value="ECO:0007669"/>
    <property type="project" value="UniProtKB-ARBA"/>
</dbReference>
<dbReference type="Gene3D" id="1.10.3210.10">
    <property type="entry name" value="Hypothetical protein af1432"/>
    <property type="match status" value="2"/>
</dbReference>
<evidence type="ECO:0000259" key="1">
    <source>
        <dbReference type="PROSITE" id="PS51832"/>
    </source>
</evidence>
<sequence>MIKLNLHDAILALTNSLDYVGVDAMQHGKRVGHMASLVAHTLGWSEARGRHMLHAGMLHDYGVSHVREDRHLNDSLEWDGAEAHCVRGAAYLEACPALSGFRDIVRYHHRNWSELAEVSGLAPDTALEANLICLVDRADVLLTPYLSGGHLHNNIVWESHQIVERLRPLSGHQFAPVLVEAFARTAASEAFWLSMEPGYLDEELSSRCKQAPPALVAVQDLRELAGLMARVIDAKSHYTDDHSRRVAAISRHLAAVMGRGGDDLVMIEIAGLLHDVGKLRVPEDIIAKPGALTREEHAYITRHSYDTYRILMQLFPQTPIPRWAGAHHENLLGEGYPFRRDASQIELESRILSVADIFQALLQDRPYRPRLTLDEVILCMTSMVVEGRLDGEVLSVLIREREACLRLASSEFPLPSF</sequence>
<dbReference type="PANTHER" id="PTHR43155:SF1">
    <property type="entry name" value="3'3'-CGAMP-SPECIFIC PHOSPHODIESTERASE 1"/>
    <property type="match status" value="1"/>
</dbReference>
<dbReference type="EMBL" id="CP022187">
    <property type="protein sequence ID" value="AWI74014.1"/>
    <property type="molecule type" value="Genomic_DNA"/>
</dbReference>
<reference evidence="2 3" key="1">
    <citation type="submission" date="2017-06" db="EMBL/GenBank/DDBJ databases">
        <title>Azoarcus.</title>
        <authorList>
            <person name="Woo J.-H."/>
            <person name="Kim H.-S."/>
        </authorList>
    </citation>
    <scope>NUCLEOTIDE SEQUENCE [LARGE SCALE GENOMIC DNA]</scope>
    <source>
        <strain evidence="2 3">TSPY31</strain>
    </source>
</reference>
<dbReference type="PANTHER" id="PTHR43155">
    <property type="entry name" value="CYCLIC DI-GMP PHOSPHODIESTERASE PA4108-RELATED"/>
    <property type="match status" value="1"/>
</dbReference>
<dbReference type="Proteomes" id="UP000244930">
    <property type="component" value="Chromosome"/>
</dbReference>
<dbReference type="AlphaFoldDB" id="A0A2U8GKP0"/>
<accession>A0A2U8GKP0</accession>
<dbReference type="SUPFAM" id="SSF109604">
    <property type="entry name" value="HD-domain/PDEase-like"/>
    <property type="match status" value="2"/>
</dbReference>
<dbReference type="PROSITE" id="PS51832">
    <property type="entry name" value="HD_GYP"/>
    <property type="match status" value="1"/>
</dbReference>
<keyword evidence="3" id="KW-1185">Reference proteome</keyword>
<organism evidence="2 3">
    <name type="scientific">Parazoarcus communis</name>
    <dbReference type="NCBI Taxonomy" id="41977"/>
    <lineage>
        <taxon>Bacteria</taxon>
        <taxon>Pseudomonadati</taxon>
        <taxon>Pseudomonadota</taxon>
        <taxon>Betaproteobacteria</taxon>
        <taxon>Rhodocyclales</taxon>
        <taxon>Zoogloeaceae</taxon>
        <taxon>Parazoarcus</taxon>
    </lineage>
</organism>
<dbReference type="InterPro" id="IPR006674">
    <property type="entry name" value="HD_domain"/>
</dbReference>
<dbReference type="Pfam" id="PF01966">
    <property type="entry name" value="HD"/>
    <property type="match status" value="1"/>
</dbReference>
<dbReference type="InterPro" id="IPR003607">
    <property type="entry name" value="HD/PDEase_dom"/>
</dbReference>
<dbReference type="InterPro" id="IPR037522">
    <property type="entry name" value="HD_GYP_dom"/>
</dbReference>
<evidence type="ECO:0000313" key="3">
    <source>
        <dbReference type="Proteomes" id="UP000244930"/>
    </source>
</evidence>
<dbReference type="SMART" id="SM00471">
    <property type="entry name" value="HDc"/>
    <property type="match status" value="2"/>
</dbReference>
<evidence type="ECO:0000313" key="2">
    <source>
        <dbReference type="EMBL" id="AWI74014.1"/>
    </source>
</evidence>
<dbReference type="Pfam" id="PF13487">
    <property type="entry name" value="HD_5"/>
    <property type="match status" value="1"/>
</dbReference>
<gene>
    <name evidence="2" type="ORF">CEW83_01240</name>
</gene>
<protein>
    <submittedName>
        <fullName evidence="2">Phosphohydrolase</fullName>
    </submittedName>
</protein>
<dbReference type="RefSeq" id="WP_108947721.1">
    <property type="nucleotide sequence ID" value="NZ_CP022187.1"/>
</dbReference>
<keyword evidence="2" id="KW-0378">Hydrolase</keyword>
<name>A0A2U8GKP0_9RHOO</name>
<feature type="domain" description="HD-GYP" evidence="1">
    <location>
        <begin position="217"/>
        <end position="413"/>
    </location>
</feature>